<keyword evidence="5" id="KW-0720">Serine protease</keyword>
<dbReference type="Proteomes" id="UP000007266">
    <property type="component" value="Unassembled WGS sequence"/>
</dbReference>
<dbReference type="FunFam" id="2.40.10.10:FF:000028">
    <property type="entry name" value="Serine protease easter"/>
    <property type="match status" value="1"/>
</dbReference>
<dbReference type="SMART" id="SM00020">
    <property type="entry name" value="Tryp_SPc"/>
    <property type="match status" value="1"/>
</dbReference>
<dbReference type="InterPro" id="IPR001314">
    <property type="entry name" value="Peptidase_S1A"/>
</dbReference>
<keyword evidence="8" id="KW-1185">Reference proteome</keyword>
<dbReference type="EMBL" id="KQ972170">
    <property type="protein sequence ID" value="EFA11659.2"/>
    <property type="molecule type" value="Genomic_DNA"/>
</dbReference>
<dbReference type="PROSITE" id="PS00135">
    <property type="entry name" value="TRYPSIN_SER"/>
    <property type="match status" value="1"/>
</dbReference>
<evidence type="ECO:0000256" key="3">
    <source>
        <dbReference type="ARBA" id="ARBA00023180"/>
    </source>
</evidence>
<evidence type="ECO:0000256" key="4">
    <source>
        <dbReference type="ARBA" id="ARBA00024195"/>
    </source>
</evidence>
<dbReference type="CDD" id="cd00190">
    <property type="entry name" value="Tryp_SPc"/>
    <property type="match status" value="1"/>
</dbReference>
<reference evidence="7 8" key="1">
    <citation type="journal article" date="2008" name="Nature">
        <title>The genome of the model beetle and pest Tribolium castaneum.</title>
        <authorList>
            <consortium name="Tribolium Genome Sequencing Consortium"/>
            <person name="Richards S."/>
            <person name="Gibbs R.A."/>
            <person name="Weinstock G.M."/>
            <person name="Brown S.J."/>
            <person name="Denell R."/>
            <person name="Beeman R.W."/>
            <person name="Gibbs R."/>
            <person name="Beeman R.W."/>
            <person name="Brown S.J."/>
            <person name="Bucher G."/>
            <person name="Friedrich M."/>
            <person name="Grimmelikhuijzen C.J."/>
            <person name="Klingler M."/>
            <person name="Lorenzen M."/>
            <person name="Richards S."/>
            <person name="Roth S."/>
            <person name="Schroder R."/>
            <person name="Tautz D."/>
            <person name="Zdobnov E.M."/>
            <person name="Muzny D."/>
            <person name="Gibbs R.A."/>
            <person name="Weinstock G.M."/>
            <person name="Attaway T."/>
            <person name="Bell S."/>
            <person name="Buhay C.J."/>
            <person name="Chandrabose M.N."/>
            <person name="Chavez D."/>
            <person name="Clerk-Blankenburg K.P."/>
            <person name="Cree A."/>
            <person name="Dao M."/>
            <person name="Davis C."/>
            <person name="Chacko J."/>
            <person name="Dinh H."/>
            <person name="Dugan-Rocha S."/>
            <person name="Fowler G."/>
            <person name="Garner T.T."/>
            <person name="Garnes J."/>
            <person name="Gnirke A."/>
            <person name="Hawes A."/>
            <person name="Hernandez J."/>
            <person name="Hines S."/>
            <person name="Holder M."/>
            <person name="Hume J."/>
            <person name="Jhangiani S.N."/>
            <person name="Joshi V."/>
            <person name="Khan Z.M."/>
            <person name="Jackson L."/>
            <person name="Kovar C."/>
            <person name="Kowis A."/>
            <person name="Lee S."/>
            <person name="Lewis L.R."/>
            <person name="Margolis J."/>
            <person name="Morgan M."/>
            <person name="Nazareth L.V."/>
            <person name="Nguyen N."/>
            <person name="Okwuonu G."/>
            <person name="Parker D."/>
            <person name="Richards S."/>
            <person name="Ruiz S.J."/>
            <person name="Santibanez J."/>
            <person name="Savard J."/>
            <person name="Scherer S.E."/>
            <person name="Schneider B."/>
            <person name="Sodergren E."/>
            <person name="Tautz D."/>
            <person name="Vattahil S."/>
            <person name="Villasana D."/>
            <person name="White C.S."/>
            <person name="Wright R."/>
            <person name="Park Y."/>
            <person name="Beeman R.W."/>
            <person name="Lord J."/>
            <person name="Oppert B."/>
            <person name="Lorenzen M."/>
            <person name="Brown S."/>
            <person name="Wang L."/>
            <person name="Savard J."/>
            <person name="Tautz D."/>
            <person name="Richards S."/>
            <person name="Weinstock G."/>
            <person name="Gibbs R.A."/>
            <person name="Liu Y."/>
            <person name="Worley K."/>
            <person name="Weinstock G."/>
            <person name="Elsik C.G."/>
            <person name="Reese J.T."/>
            <person name="Elhaik E."/>
            <person name="Landan G."/>
            <person name="Graur D."/>
            <person name="Arensburger P."/>
            <person name="Atkinson P."/>
            <person name="Beeman R.W."/>
            <person name="Beidler J."/>
            <person name="Brown S.J."/>
            <person name="Demuth J.P."/>
            <person name="Drury D.W."/>
            <person name="Du Y.Z."/>
            <person name="Fujiwara H."/>
            <person name="Lorenzen M."/>
            <person name="Maselli V."/>
            <person name="Osanai M."/>
            <person name="Park Y."/>
            <person name="Robertson H.M."/>
            <person name="Tu Z."/>
            <person name="Wang J.J."/>
            <person name="Wang S."/>
            <person name="Richards S."/>
            <person name="Song H."/>
            <person name="Zhang L."/>
            <person name="Sodergren E."/>
            <person name="Werner D."/>
            <person name="Stanke M."/>
            <person name="Morgenstern B."/>
            <person name="Solovyev V."/>
            <person name="Kosarev P."/>
            <person name="Brown G."/>
            <person name="Chen H.C."/>
            <person name="Ermolaeva O."/>
            <person name="Hlavina W."/>
            <person name="Kapustin Y."/>
            <person name="Kiryutin B."/>
            <person name="Kitts P."/>
            <person name="Maglott D."/>
            <person name="Pruitt K."/>
            <person name="Sapojnikov V."/>
            <person name="Souvorov A."/>
            <person name="Mackey A.J."/>
            <person name="Waterhouse R.M."/>
            <person name="Wyder S."/>
            <person name="Zdobnov E.M."/>
            <person name="Zdobnov E.M."/>
            <person name="Wyder S."/>
            <person name="Kriventseva E.V."/>
            <person name="Kadowaki T."/>
            <person name="Bork P."/>
            <person name="Aranda M."/>
            <person name="Bao R."/>
            <person name="Beermann A."/>
            <person name="Berns N."/>
            <person name="Bolognesi R."/>
            <person name="Bonneton F."/>
            <person name="Bopp D."/>
            <person name="Brown S.J."/>
            <person name="Bucher G."/>
            <person name="Butts T."/>
            <person name="Chaumot A."/>
            <person name="Denell R.E."/>
            <person name="Ferrier D.E."/>
            <person name="Friedrich M."/>
            <person name="Gordon C.M."/>
            <person name="Jindra M."/>
            <person name="Klingler M."/>
            <person name="Lan Q."/>
            <person name="Lattorff H.M."/>
            <person name="Laudet V."/>
            <person name="von Levetsow C."/>
            <person name="Liu Z."/>
            <person name="Lutz R."/>
            <person name="Lynch J.A."/>
            <person name="da Fonseca R.N."/>
            <person name="Posnien N."/>
            <person name="Reuter R."/>
            <person name="Roth S."/>
            <person name="Savard J."/>
            <person name="Schinko J.B."/>
            <person name="Schmitt C."/>
            <person name="Schoppmeier M."/>
            <person name="Schroder R."/>
            <person name="Shippy T.D."/>
            <person name="Simonnet F."/>
            <person name="Marques-Souza H."/>
            <person name="Tautz D."/>
            <person name="Tomoyasu Y."/>
            <person name="Trauner J."/>
            <person name="Van der Zee M."/>
            <person name="Vervoort M."/>
            <person name="Wittkopp N."/>
            <person name="Wimmer E.A."/>
            <person name="Yang X."/>
            <person name="Jones A.K."/>
            <person name="Sattelle D.B."/>
            <person name="Ebert P.R."/>
            <person name="Nelson D."/>
            <person name="Scott J.G."/>
            <person name="Beeman R.W."/>
            <person name="Muthukrishnan S."/>
            <person name="Kramer K.J."/>
            <person name="Arakane Y."/>
            <person name="Beeman R.W."/>
            <person name="Zhu Q."/>
            <person name="Hogenkamp D."/>
            <person name="Dixit R."/>
            <person name="Oppert B."/>
            <person name="Jiang H."/>
            <person name="Zou Z."/>
            <person name="Marshall J."/>
            <person name="Elpidina E."/>
            <person name="Vinokurov K."/>
            <person name="Oppert C."/>
            <person name="Zou Z."/>
            <person name="Evans J."/>
            <person name="Lu Z."/>
            <person name="Zhao P."/>
            <person name="Sumathipala N."/>
            <person name="Altincicek B."/>
            <person name="Vilcinskas A."/>
            <person name="Williams M."/>
            <person name="Hultmark D."/>
            <person name="Hetru C."/>
            <person name="Jiang H."/>
            <person name="Grimmelikhuijzen C.J."/>
            <person name="Hauser F."/>
            <person name="Cazzamali G."/>
            <person name="Williamson M."/>
            <person name="Park Y."/>
            <person name="Li B."/>
            <person name="Tanaka Y."/>
            <person name="Predel R."/>
            <person name="Neupert S."/>
            <person name="Schachtner J."/>
            <person name="Verleyen P."/>
            <person name="Raible F."/>
            <person name="Bork P."/>
            <person name="Friedrich M."/>
            <person name="Walden K.K."/>
            <person name="Robertson H.M."/>
            <person name="Angeli S."/>
            <person name="Foret S."/>
            <person name="Bucher G."/>
            <person name="Schuetz S."/>
            <person name="Maleszka R."/>
            <person name="Wimmer E.A."/>
            <person name="Beeman R.W."/>
            <person name="Lorenzen M."/>
            <person name="Tomoyasu Y."/>
            <person name="Miller S.C."/>
            <person name="Grossmann D."/>
            <person name="Bucher G."/>
        </authorList>
    </citation>
    <scope>NUCLEOTIDE SEQUENCE [LARGE SCALE GENOMIC DNA]</scope>
    <source>
        <strain evidence="7 8">Georgia GA2</strain>
    </source>
</reference>
<keyword evidence="5 7" id="KW-0645">Protease</keyword>
<dbReference type="InterPro" id="IPR033116">
    <property type="entry name" value="TRYPSIN_SER"/>
</dbReference>
<dbReference type="Gene3D" id="2.40.10.10">
    <property type="entry name" value="Trypsin-like serine proteases"/>
    <property type="match status" value="1"/>
</dbReference>
<evidence type="ECO:0000313" key="7">
    <source>
        <dbReference type="EMBL" id="EFA11659.2"/>
    </source>
</evidence>
<dbReference type="PROSITE" id="PS00134">
    <property type="entry name" value="TRYPSIN_HIS"/>
    <property type="match status" value="1"/>
</dbReference>
<dbReference type="InterPro" id="IPR043504">
    <property type="entry name" value="Peptidase_S1_PA_chymotrypsin"/>
</dbReference>
<keyword evidence="1" id="KW-0732">Signal</keyword>
<dbReference type="AlphaFoldDB" id="D7EKT0"/>
<comment type="similarity">
    <text evidence="4">Belongs to the peptidase S1 family. CLIP subfamily.</text>
</comment>
<protein>
    <submittedName>
        <fullName evidence="7">Serine protease P43</fullName>
    </submittedName>
</protein>
<evidence type="ECO:0000313" key="8">
    <source>
        <dbReference type="Proteomes" id="UP000007266"/>
    </source>
</evidence>
<dbReference type="PROSITE" id="PS50240">
    <property type="entry name" value="TRYPSIN_DOM"/>
    <property type="match status" value="1"/>
</dbReference>
<dbReference type="InterPro" id="IPR018114">
    <property type="entry name" value="TRYPSIN_HIS"/>
</dbReference>
<dbReference type="GO" id="GO:0006508">
    <property type="term" value="P:proteolysis"/>
    <property type="evidence" value="ECO:0007669"/>
    <property type="project" value="UniProtKB-KW"/>
</dbReference>
<dbReference type="PANTHER" id="PTHR24252">
    <property type="entry name" value="ACROSIN-RELATED"/>
    <property type="match status" value="1"/>
</dbReference>
<keyword evidence="5" id="KW-0378">Hydrolase</keyword>
<evidence type="ECO:0000256" key="5">
    <source>
        <dbReference type="RuleBase" id="RU363034"/>
    </source>
</evidence>
<proteinExistence type="inferred from homology"/>
<dbReference type="PRINTS" id="PR00722">
    <property type="entry name" value="CHYMOTRYPSIN"/>
</dbReference>
<sequence>MAVIGYGETADSQLGWDCGGTLISELYVLTAAHCLESRELGPSQLVRFGTTHLDEPDPDLQERVVVARIPHPDYKPPLKANDIGLIKLEEPVEFTPHVRPACLNTADINPGRKALASGFGKLSYDAETGSKNLMKVLLNVYPNNRCSKAIREQIKDTMLCAGHLEGGKDTCQGDSGGPLQIVLEKPYCMYSVIGVTSFGKFCGFANAPAIYTKISAYISWIESIVWK</sequence>
<evidence type="ECO:0000256" key="1">
    <source>
        <dbReference type="ARBA" id="ARBA00022729"/>
    </source>
</evidence>
<dbReference type="InterPro" id="IPR009003">
    <property type="entry name" value="Peptidase_S1_PA"/>
</dbReference>
<keyword evidence="3" id="KW-0325">Glycoprotein</keyword>
<name>D7EKT0_TRICA</name>
<keyword evidence="2" id="KW-1015">Disulfide bond</keyword>
<evidence type="ECO:0000259" key="6">
    <source>
        <dbReference type="PROSITE" id="PS50240"/>
    </source>
</evidence>
<organism evidence="7 8">
    <name type="scientific">Tribolium castaneum</name>
    <name type="common">Red flour beetle</name>
    <dbReference type="NCBI Taxonomy" id="7070"/>
    <lineage>
        <taxon>Eukaryota</taxon>
        <taxon>Metazoa</taxon>
        <taxon>Ecdysozoa</taxon>
        <taxon>Arthropoda</taxon>
        <taxon>Hexapoda</taxon>
        <taxon>Insecta</taxon>
        <taxon>Pterygota</taxon>
        <taxon>Neoptera</taxon>
        <taxon>Endopterygota</taxon>
        <taxon>Coleoptera</taxon>
        <taxon>Polyphaga</taxon>
        <taxon>Cucujiformia</taxon>
        <taxon>Tenebrionidae</taxon>
        <taxon>Tenebrionidae incertae sedis</taxon>
        <taxon>Tribolium</taxon>
    </lineage>
</organism>
<dbReference type="SUPFAM" id="SSF50494">
    <property type="entry name" value="Trypsin-like serine proteases"/>
    <property type="match status" value="1"/>
</dbReference>
<reference evidence="7 8" key="2">
    <citation type="journal article" date="2010" name="Nucleic Acids Res.">
        <title>BeetleBase in 2010: revisions to provide comprehensive genomic information for Tribolium castaneum.</title>
        <authorList>
            <person name="Kim H.S."/>
            <person name="Murphy T."/>
            <person name="Xia J."/>
            <person name="Caragea D."/>
            <person name="Park Y."/>
            <person name="Beeman R.W."/>
            <person name="Lorenzen M.D."/>
            <person name="Butcher S."/>
            <person name="Manak J.R."/>
            <person name="Brown S.J."/>
        </authorList>
    </citation>
    <scope>NUCLEOTIDE SEQUENCE [LARGE SCALE GENOMIC DNA]</scope>
    <source>
        <strain evidence="7 8">Georgia GA2</strain>
    </source>
</reference>
<dbReference type="InterPro" id="IPR001254">
    <property type="entry name" value="Trypsin_dom"/>
</dbReference>
<accession>D7EKT0</accession>
<dbReference type="Pfam" id="PF00089">
    <property type="entry name" value="Trypsin"/>
    <property type="match status" value="1"/>
</dbReference>
<feature type="domain" description="Peptidase S1" evidence="6">
    <location>
        <begin position="1"/>
        <end position="226"/>
    </location>
</feature>
<dbReference type="PANTHER" id="PTHR24252:SF7">
    <property type="entry name" value="HYALIN"/>
    <property type="match status" value="1"/>
</dbReference>
<gene>
    <name evidence="7" type="primary">AUGUSTUS-3.0.2_04084</name>
    <name evidence="7" type="ORF">TcasGA2_TC004084</name>
</gene>
<evidence type="ECO:0000256" key="2">
    <source>
        <dbReference type="ARBA" id="ARBA00023157"/>
    </source>
</evidence>
<dbReference type="MEROPS" id="S01.467"/>
<dbReference type="FunFam" id="2.40.10.10:FF:000002">
    <property type="entry name" value="Transmembrane protease serine"/>
    <property type="match status" value="1"/>
</dbReference>
<dbReference type="GO" id="GO:0004252">
    <property type="term" value="F:serine-type endopeptidase activity"/>
    <property type="evidence" value="ECO:0007669"/>
    <property type="project" value="InterPro"/>
</dbReference>